<protein>
    <submittedName>
        <fullName evidence="1">Uncharacterized protein</fullName>
    </submittedName>
</protein>
<keyword evidence="2" id="KW-1185">Reference proteome</keyword>
<gene>
    <name evidence="1" type="ORF">PsorP6_014235</name>
</gene>
<name>A0ACC0VJU2_9STRA</name>
<organism evidence="1 2">
    <name type="scientific">Peronosclerospora sorghi</name>
    <dbReference type="NCBI Taxonomy" id="230839"/>
    <lineage>
        <taxon>Eukaryota</taxon>
        <taxon>Sar</taxon>
        <taxon>Stramenopiles</taxon>
        <taxon>Oomycota</taxon>
        <taxon>Peronosporomycetes</taxon>
        <taxon>Peronosporales</taxon>
        <taxon>Peronosporaceae</taxon>
        <taxon>Peronosclerospora</taxon>
    </lineage>
</organism>
<proteinExistence type="predicted"/>
<evidence type="ECO:0000313" key="1">
    <source>
        <dbReference type="EMBL" id="KAI9906046.1"/>
    </source>
</evidence>
<accession>A0ACC0VJU2</accession>
<dbReference type="EMBL" id="CM047588">
    <property type="protein sequence ID" value="KAI9906046.1"/>
    <property type="molecule type" value="Genomic_DNA"/>
</dbReference>
<comment type="caution">
    <text evidence="1">The sequence shown here is derived from an EMBL/GenBank/DDBJ whole genome shotgun (WGS) entry which is preliminary data.</text>
</comment>
<evidence type="ECO:0000313" key="2">
    <source>
        <dbReference type="Proteomes" id="UP001163321"/>
    </source>
</evidence>
<dbReference type="Proteomes" id="UP001163321">
    <property type="component" value="Chromosome 9"/>
</dbReference>
<sequence>MNKSFYGCSTVNRDTPTKEGTSNHSDEDREELTDIHDTSTNTERTKKIDHHKSVVMFLDQHIRGRYQLLMQDSVMKYKSAVYIVADRATA</sequence>
<reference evidence="1 2" key="1">
    <citation type="journal article" date="2022" name="bioRxiv">
        <title>The genome of the oomycete Peronosclerospora sorghi, a cosmopolitan pathogen of maize and sorghum, is inflated with dispersed pseudogenes.</title>
        <authorList>
            <person name="Fletcher K."/>
            <person name="Martin F."/>
            <person name="Isakeit T."/>
            <person name="Cavanaugh K."/>
            <person name="Magill C."/>
            <person name="Michelmore R."/>
        </authorList>
    </citation>
    <scope>NUCLEOTIDE SEQUENCE [LARGE SCALE GENOMIC DNA]</scope>
    <source>
        <strain evidence="1">P6</strain>
    </source>
</reference>